<dbReference type="PROSITE" id="PS51318">
    <property type="entry name" value="TAT"/>
    <property type="match status" value="1"/>
</dbReference>
<evidence type="ECO:0000313" key="2">
    <source>
        <dbReference type="Proteomes" id="UP000003113"/>
    </source>
</evidence>
<dbReference type="PANTHER" id="PTHR43737:SF1">
    <property type="entry name" value="DUF1501 DOMAIN-CONTAINING PROTEIN"/>
    <property type="match status" value="1"/>
</dbReference>
<dbReference type="Pfam" id="PF07394">
    <property type="entry name" value="DUF1501"/>
    <property type="match status" value="1"/>
</dbReference>
<protein>
    <submittedName>
        <fullName evidence="1">Tat pathway signal sequence domain-containing protein 21</fullName>
    </submittedName>
</protein>
<dbReference type="EMBL" id="AGUF01000079">
    <property type="protein sequence ID" value="EHK63520.1"/>
    <property type="molecule type" value="Genomic_DNA"/>
</dbReference>
<reference evidence="1 2" key="1">
    <citation type="journal article" date="2012" name="J. Bacteriol.">
        <title>Genome sequence of the highly efficient arsenite-oxidizing bacterium Achromobacter arsenitoxydans SY8.</title>
        <authorList>
            <person name="Li X."/>
            <person name="Hu Y."/>
            <person name="Gong J."/>
            <person name="Lin Y."/>
            <person name="Johnstone L."/>
            <person name="Rensing C."/>
            <person name="Wang G."/>
        </authorList>
    </citation>
    <scope>NUCLEOTIDE SEQUENCE [LARGE SCALE GENOMIC DNA]</scope>
    <source>
        <strain evidence="1 2">SY8</strain>
    </source>
</reference>
<dbReference type="InterPro" id="IPR010869">
    <property type="entry name" value="DUF1501"/>
</dbReference>
<proteinExistence type="predicted"/>
<evidence type="ECO:0000313" key="1">
    <source>
        <dbReference type="EMBL" id="EHK63520.1"/>
    </source>
</evidence>
<dbReference type="OrthoDB" id="9779968at2"/>
<organism evidence="1 2">
    <name type="scientific">Achromobacter arsenitoxydans SY8</name>
    <dbReference type="NCBI Taxonomy" id="477184"/>
    <lineage>
        <taxon>Bacteria</taxon>
        <taxon>Pseudomonadati</taxon>
        <taxon>Pseudomonadota</taxon>
        <taxon>Betaproteobacteria</taxon>
        <taxon>Burkholderiales</taxon>
        <taxon>Alcaligenaceae</taxon>
        <taxon>Achromobacter</taxon>
    </lineage>
</organism>
<dbReference type="PANTHER" id="PTHR43737">
    <property type="entry name" value="BLL7424 PROTEIN"/>
    <property type="match status" value="1"/>
</dbReference>
<dbReference type="STRING" id="477184.KYC_25042"/>
<keyword evidence="2" id="KW-1185">Reference proteome</keyword>
<comment type="caution">
    <text evidence="1">The sequence shown here is derived from an EMBL/GenBank/DDBJ whole genome shotgun (WGS) entry which is preliminary data.</text>
</comment>
<dbReference type="PATRIC" id="fig|477184.5.peg.4930"/>
<accession>H0FDZ8</accession>
<sequence length="492" mass="51755">MTRSHDDDREDSDRRGFDRRGVDRRTFLRACALGATGAAAPLALNLAAIGAAAAQSAPSTYKALVCVFLYGGNDPYNTLVPYDPSSYRAYAAARGDIALPRDALRATVLRGKAATPGGMQFALAPALAPLAPLYERGDMAALLNVGPLVVPTTKAEYIGARVPLPPKLFSHNDQQSFWQALAPEGASSGWAGRLTDLFAGANAQRTFTGITAGGSTVLLAGRKVAGYRVGINGSTQIDMLHRDMYGSSACTALLRDLITEPREHLMEREMSRIAAQSISADTRLRAALAGVAVPGDFASPLAQQLRIVARIIGAREALGARRQVFFVSQNGYDNHTGLNDTHPALLRELGQALAAFQQAIADMGMADQVTTFTASEFGRTLGSNGNGSDHGWGSHHFVLGGAVNGGRCYGDHPEIAVNGPGFVDNGRLLPTTAVDQLGASLGTWFGASRDDLRMVFPNLRHFGAEPLGILERLPADGPDRAAAPGAGGPTAL</sequence>
<dbReference type="RefSeq" id="WP_008167587.1">
    <property type="nucleotide sequence ID" value="NZ_AGUF01000079.1"/>
</dbReference>
<dbReference type="Proteomes" id="UP000003113">
    <property type="component" value="Unassembled WGS sequence"/>
</dbReference>
<gene>
    <name evidence="1" type="ORF">KYC_25042</name>
</gene>
<dbReference type="InterPro" id="IPR006311">
    <property type="entry name" value="TAT_signal"/>
</dbReference>
<name>H0FDZ8_9BURK</name>
<dbReference type="AlphaFoldDB" id="H0FDZ8"/>
<dbReference type="eggNOG" id="COG4102">
    <property type="taxonomic scope" value="Bacteria"/>
</dbReference>